<dbReference type="AlphaFoldDB" id="A0A177D627"/>
<dbReference type="Pfam" id="PF13577">
    <property type="entry name" value="SnoaL_4"/>
    <property type="match status" value="1"/>
</dbReference>
<sequence>MSTPSLPPIVPYTSMDVSGDERSSAIDFVNRLNFLFEEWDTPKILQAFVPDAKVLHVHGTLHGHEDIIEFWKKVYPTFIPGVHRHASNHIVDRDEETGGVSVRYHNYLYRYAWPDDTEGIKGTVLQYKEDTEGLPALWNGVTMMDRLVLSADGWKLKERVLGGLVANKKLMPDAKLTK</sequence>
<evidence type="ECO:0000259" key="1">
    <source>
        <dbReference type="Pfam" id="PF13577"/>
    </source>
</evidence>
<protein>
    <recommendedName>
        <fullName evidence="1">SnoaL-like domain-containing protein</fullName>
    </recommendedName>
</protein>
<dbReference type="GeneID" id="29112542"/>
<name>A0A177D627_ALTAL</name>
<dbReference type="RefSeq" id="XP_018379810.1">
    <property type="nucleotide sequence ID" value="XM_018526948.1"/>
</dbReference>
<dbReference type="OMA" id="EFDHAKM"/>
<dbReference type="SUPFAM" id="SSF54427">
    <property type="entry name" value="NTF2-like"/>
    <property type="match status" value="1"/>
</dbReference>
<dbReference type="Proteomes" id="UP000077248">
    <property type="component" value="Unassembled WGS sequence"/>
</dbReference>
<dbReference type="InterPro" id="IPR037401">
    <property type="entry name" value="SnoaL-like"/>
</dbReference>
<evidence type="ECO:0000313" key="2">
    <source>
        <dbReference type="EMBL" id="OAG14389.1"/>
    </source>
</evidence>
<evidence type="ECO:0000313" key="3">
    <source>
        <dbReference type="Proteomes" id="UP000077248"/>
    </source>
</evidence>
<dbReference type="Gene3D" id="3.10.450.50">
    <property type="match status" value="1"/>
</dbReference>
<proteinExistence type="predicted"/>
<dbReference type="VEuPathDB" id="FungiDB:CC77DRAFT_1035618"/>
<reference evidence="2 3" key="1">
    <citation type="submission" date="2016-05" db="EMBL/GenBank/DDBJ databases">
        <title>Comparative analysis of secretome profiles of manganese(II)-oxidizing ascomycete fungi.</title>
        <authorList>
            <consortium name="DOE Joint Genome Institute"/>
            <person name="Zeiner C.A."/>
            <person name="Purvine S.O."/>
            <person name="Zink E.M."/>
            <person name="Wu S."/>
            <person name="Pasa-Tolic L."/>
            <person name="Chaput D.L."/>
            <person name="Haridas S."/>
            <person name="Grigoriev I.V."/>
            <person name="Santelli C.M."/>
            <person name="Hansel C.M."/>
        </authorList>
    </citation>
    <scope>NUCLEOTIDE SEQUENCE [LARGE SCALE GENOMIC DNA]</scope>
    <source>
        <strain evidence="2 3">SRC1lrK2f</strain>
    </source>
</reference>
<dbReference type="KEGG" id="aalt:CC77DRAFT_1035618"/>
<feature type="domain" description="SnoaL-like" evidence="1">
    <location>
        <begin position="25"/>
        <end position="159"/>
    </location>
</feature>
<keyword evidence="3" id="KW-1185">Reference proteome</keyword>
<dbReference type="EMBL" id="KV441500">
    <property type="protein sequence ID" value="OAG14389.1"/>
    <property type="molecule type" value="Genomic_DNA"/>
</dbReference>
<gene>
    <name evidence="2" type="ORF">CC77DRAFT_1035618</name>
</gene>
<accession>A0A177D627</accession>
<dbReference type="InterPro" id="IPR032710">
    <property type="entry name" value="NTF2-like_dom_sf"/>
</dbReference>
<organism evidence="2 3">
    <name type="scientific">Alternaria alternata</name>
    <name type="common">Alternaria rot fungus</name>
    <name type="synonym">Torula alternata</name>
    <dbReference type="NCBI Taxonomy" id="5599"/>
    <lineage>
        <taxon>Eukaryota</taxon>
        <taxon>Fungi</taxon>
        <taxon>Dikarya</taxon>
        <taxon>Ascomycota</taxon>
        <taxon>Pezizomycotina</taxon>
        <taxon>Dothideomycetes</taxon>
        <taxon>Pleosporomycetidae</taxon>
        <taxon>Pleosporales</taxon>
        <taxon>Pleosporineae</taxon>
        <taxon>Pleosporaceae</taxon>
        <taxon>Alternaria</taxon>
        <taxon>Alternaria sect. Alternaria</taxon>
        <taxon>Alternaria alternata complex</taxon>
    </lineage>
</organism>